<comment type="similarity">
    <text evidence="1 3">Belongs to the GTP cyclohydrolase I type 2/NIF3 family.</text>
</comment>
<organism evidence="4 5">
    <name type="scientific">Aquirufa esocilacus</name>
    <dbReference type="NCBI Taxonomy" id="3096513"/>
    <lineage>
        <taxon>Bacteria</taxon>
        <taxon>Pseudomonadati</taxon>
        <taxon>Bacteroidota</taxon>
        <taxon>Cytophagia</taxon>
        <taxon>Cytophagales</taxon>
        <taxon>Flectobacillaceae</taxon>
        <taxon>Aquirufa</taxon>
    </lineage>
</organism>
<sequence>MQIRQILQHLEAWAPVAWQESYDNSGLLVGDSSAEVKGVLISLDCTEEVVEEAIKKGCNLIISHHPIVFSGLKRITGANYVERTVIKAIQNNVCIYSCHTNLDHAPKGVSYQLAQKLGITGQVLKPMRGALKALQYYVPASHEQVLRDALHAAGAGNIGEYSSCSFTQEGLGRFQPSAEANPHTGEANVLSEVQEVKVEMIFPAHLESSILNALKAAHPYEEVAYSIYSLDNTWQEVGSGYLGVLQEPLEPTEFLAFVKKRLGLQALKHTALPAGPVSKVAVCGGAGSFLIKEALKNQCDAFLTSDIKYHEFFDAENQCLLIDVGHYESEVMIIDAVHDYLSKKFSTFAVLLQKSEVNTNPVFFS</sequence>
<protein>
    <recommendedName>
        <fullName evidence="3">GTP cyclohydrolase 1 type 2 homolog</fullName>
    </recommendedName>
</protein>
<evidence type="ECO:0000256" key="2">
    <source>
        <dbReference type="ARBA" id="ARBA00022723"/>
    </source>
</evidence>
<name>A0ABW6DND1_9BACT</name>
<dbReference type="SUPFAM" id="SSF102705">
    <property type="entry name" value="NIF3 (NGG1p interacting factor 3)-like"/>
    <property type="match status" value="1"/>
</dbReference>
<dbReference type="Gene3D" id="3.40.1390.30">
    <property type="entry name" value="NIF3 (NGG1p interacting factor 3)-like"/>
    <property type="match status" value="1"/>
</dbReference>
<dbReference type="RefSeq" id="WP_377981370.1">
    <property type="nucleotide sequence ID" value="NZ_JBBKXX010000003.1"/>
</dbReference>
<dbReference type="InterPro" id="IPR002678">
    <property type="entry name" value="DUF34/NIF3"/>
</dbReference>
<evidence type="ECO:0000313" key="4">
    <source>
        <dbReference type="EMBL" id="MFD3409026.1"/>
    </source>
</evidence>
<dbReference type="EMBL" id="JBBKXX010000003">
    <property type="protein sequence ID" value="MFD3409026.1"/>
    <property type="molecule type" value="Genomic_DNA"/>
</dbReference>
<proteinExistence type="inferred from homology"/>
<accession>A0ABW6DND1</accession>
<dbReference type="PANTHER" id="PTHR13799">
    <property type="entry name" value="NGG1 INTERACTING FACTOR 3"/>
    <property type="match status" value="1"/>
</dbReference>
<dbReference type="PIRSF" id="PIRSF037489">
    <property type="entry name" value="UCP037489_NIF3_YqfO"/>
    <property type="match status" value="1"/>
</dbReference>
<keyword evidence="2 3" id="KW-0479">Metal-binding</keyword>
<dbReference type="Proteomes" id="UP001598019">
    <property type="component" value="Unassembled WGS sequence"/>
</dbReference>
<reference evidence="4 5" key="1">
    <citation type="submission" date="2024-03" db="EMBL/GenBank/DDBJ databases">
        <title>Aquirufa genome sequencing.</title>
        <authorList>
            <person name="Pitt A."/>
            <person name="Hahn M.W."/>
        </authorList>
    </citation>
    <scope>NUCLEOTIDE SEQUENCE [LARGE SCALE GENOMIC DNA]</scope>
    <source>
        <strain evidence="4 5">HETE-83D</strain>
    </source>
</reference>
<dbReference type="PANTHER" id="PTHR13799:SF14">
    <property type="entry name" value="GTP CYCLOHYDROLASE 1 TYPE 2 HOMOLOG"/>
    <property type="match status" value="1"/>
</dbReference>
<comment type="caution">
    <text evidence="4">The sequence shown here is derived from an EMBL/GenBank/DDBJ whole genome shotgun (WGS) entry which is preliminary data.</text>
</comment>
<dbReference type="InterPro" id="IPR017221">
    <property type="entry name" value="DUF34/NIF3_bac"/>
</dbReference>
<dbReference type="NCBIfam" id="TIGR00486">
    <property type="entry name" value="YbgI_SA1388"/>
    <property type="match status" value="1"/>
</dbReference>
<dbReference type="InterPro" id="IPR015867">
    <property type="entry name" value="N-reg_PII/ATP_PRibTrfase_C"/>
</dbReference>
<evidence type="ECO:0000256" key="3">
    <source>
        <dbReference type="PIRNR" id="PIRNR037489"/>
    </source>
</evidence>
<keyword evidence="5" id="KW-1185">Reference proteome</keyword>
<evidence type="ECO:0000313" key="5">
    <source>
        <dbReference type="Proteomes" id="UP001598019"/>
    </source>
</evidence>
<evidence type="ECO:0000256" key="1">
    <source>
        <dbReference type="ARBA" id="ARBA00006964"/>
    </source>
</evidence>
<dbReference type="Pfam" id="PF01784">
    <property type="entry name" value="DUF34_NIF3"/>
    <property type="match status" value="1"/>
</dbReference>
<dbReference type="Gene3D" id="3.30.70.120">
    <property type="match status" value="1"/>
</dbReference>
<gene>
    <name evidence="4" type="ORF">SKC37_10185</name>
</gene>
<dbReference type="InterPro" id="IPR036069">
    <property type="entry name" value="DUF34/NIF3_sf"/>
</dbReference>